<dbReference type="EMBL" id="LR590484">
    <property type="protein sequence ID" value="VTR28760.1"/>
    <property type="molecule type" value="Genomic_DNA"/>
</dbReference>
<evidence type="ECO:0000313" key="2">
    <source>
        <dbReference type="Proteomes" id="UP000308196"/>
    </source>
</evidence>
<evidence type="ECO:0000313" key="1">
    <source>
        <dbReference type="EMBL" id="VTR28760.1"/>
    </source>
</evidence>
<protein>
    <recommendedName>
        <fullName evidence="3">Activator of Hsp90 ATPase homolog 1-like protein</fullName>
    </recommendedName>
</protein>
<dbReference type="STRING" id="1123265.GCA_000686625_03339"/>
<dbReference type="Proteomes" id="UP000308196">
    <property type="component" value="Chromosome"/>
</dbReference>
<accession>A0A4U9U768</accession>
<gene>
    <name evidence="1" type="ORF">NCTC11429_00270</name>
</gene>
<dbReference type="AlphaFoldDB" id="A0A4U9U768"/>
<reference evidence="1 2" key="1">
    <citation type="submission" date="2019-05" db="EMBL/GenBank/DDBJ databases">
        <authorList>
            <consortium name="Pathogen Informatics"/>
        </authorList>
    </citation>
    <scope>NUCLEOTIDE SEQUENCE [LARGE SCALE GENOMIC DNA]</scope>
    <source>
        <strain evidence="1 2">NCTC11429</strain>
    </source>
</reference>
<name>A0A4U9U768_9SPHI</name>
<evidence type="ECO:0008006" key="3">
    <source>
        <dbReference type="Google" id="ProtNLM"/>
    </source>
</evidence>
<proteinExistence type="predicted"/>
<sequence>MVLMERKIGLTKTAGWQFGVRKTVNAPLEYIWNDMFSENGLAKWNEGVDTDFSTFKAYSHVRTKWKLNNWKNKATLQIRLVQGQAPGKTTIAVHIDQLLDENQRREAKEYWSVIITHIANNYR</sequence>
<organism evidence="1 2">
    <name type="scientific">Sphingobacterium thalpophilum</name>
    <dbReference type="NCBI Taxonomy" id="259"/>
    <lineage>
        <taxon>Bacteria</taxon>
        <taxon>Pseudomonadati</taxon>
        <taxon>Bacteroidota</taxon>
        <taxon>Sphingobacteriia</taxon>
        <taxon>Sphingobacteriales</taxon>
        <taxon>Sphingobacteriaceae</taxon>
        <taxon>Sphingobacterium</taxon>
    </lineage>
</organism>
<dbReference type="KEGG" id="stha:NCTC11429_00270"/>